<dbReference type="EMBL" id="BJLF01000012">
    <property type="protein sequence ID" value="GEA51768.1"/>
    <property type="molecule type" value="Genomic_DNA"/>
</dbReference>
<sequence>MQVTRRTFLKGAMSTAGVTALNLASPMANALQLRCDPNSPYKALVGINLNGGNDGFNCFIPKNNNEYQKYSELRTNLAWNQSDVLDLSLDDNGLNLGLSPELSDLKWMFDQGKALPIVNVGPLMQPRSSGDEIDDLRPIHLFSHNHQSQITQTKTTHYISNEGWGALSAHLLSDSFNMEELTPLFETGSHTTWTNSLPKSANRIGTSLPPNMSFPSMSQNLYDAFRQHSETKDSVFKEYYAELCYDANLKYEEFSKIFNNEETYGFNLDSDVGKQLRVVFLLLLARDSFKKPTQFFSVTLGGFDTHSNQKNVQGALLRDLSSQLSIFYERLEEHGLSEAVTTFTMSEFGRTLEPNGTGTDHGWGNCHWVLGGDLLGNRIVGDWPDLKHNSHDMMTRGRIVPTMSVDLFHATLLQWLGVRESDLNYLFPSLGDQKSLPIFRSCDSGDSQNLTITNAIATAENPNGIDKVEHAIDGNMNTKWSAFNDCQYTVELQSIFSLDEVRFAQAKGDERSYLIDIEVSRDGINFDHVLSITTDGNSNDLVKYPLGSIKGRFIRFVCLGNNDQDISMQGWNNFKQIEVWGS</sequence>
<feature type="domain" description="F5/8 type C" evidence="2">
    <location>
        <begin position="459"/>
        <end position="568"/>
    </location>
</feature>
<organism evidence="3 4">
    <name type="scientific">Vibrio inusitatus NBRC 102082</name>
    <dbReference type="NCBI Taxonomy" id="1219070"/>
    <lineage>
        <taxon>Bacteria</taxon>
        <taxon>Pseudomonadati</taxon>
        <taxon>Pseudomonadota</taxon>
        <taxon>Gammaproteobacteria</taxon>
        <taxon>Vibrionales</taxon>
        <taxon>Vibrionaceae</taxon>
        <taxon>Vibrio</taxon>
    </lineage>
</organism>
<dbReference type="Pfam" id="PF07394">
    <property type="entry name" value="DUF1501"/>
    <property type="match status" value="1"/>
</dbReference>
<dbReference type="InterPro" id="IPR010869">
    <property type="entry name" value="DUF1501"/>
</dbReference>
<dbReference type="PROSITE" id="PS51318">
    <property type="entry name" value="TAT"/>
    <property type="match status" value="1"/>
</dbReference>
<dbReference type="AlphaFoldDB" id="A0A4Y3HXM9"/>
<reference evidence="3 4" key="1">
    <citation type="submission" date="2019-06" db="EMBL/GenBank/DDBJ databases">
        <title>Whole genome shotgun sequence of Vibrio inusitatus NBRC 102082.</title>
        <authorList>
            <person name="Hosoyama A."/>
            <person name="Uohara A."/>
            <person name="Ohji S."/>
            <person name="Ichikawa N."/>
        </authorList>
    </citation>
    <scope>NUCLEOTIDE SEQUENCE [LARGE SCALE GENOMIC DNA]</scope>
    <source>
        <strain evidence="3 4">NBRC 102082</strain>
    </source>
</reference>
<dbReference type="OrthoDB" id="9779968at2"/>
<comment type="caution">
    <text evidence="3">The sequence shown here is derived from an EMBL/GenBank/DDBJ whole genome shotgun (WGS) entry which is preliminary data.</text>
</comment>
<evidence type="ECO:0000313" key="4">
    <source>
        <dbReference type="Proteomes" id="UP000318717"/>
    </source>
</evidence>
<dbReference type="Pfam" id="PF00754">
    <property type="entry name" value="F5_F8_type_C"/>
    <property type="match status" value="1"/>
</dbReference>
<dbReference type="SUPFAM" id="SSF49785">
    <property type="entry name" value="Galactose-binding domain-like"/>
    <property type="match status" value="1"/>
</dbReference>
<dbReference type="InterPro" id="IPR006311">
    <property type="entry name" value="TAT_signal"/>
</dbReference>
<dbReference type="Proteomes" id="UP000318717">
    <property type="component" value="Unassembled WGS sequence"/>
</dbReference>
<evidence type="ECO:0000259" key="2">
    <source>
        <dbReference type="Pfam" id="PF00754"/>
    </source>
</evidence>
<evidence type="ECO:0000313" key="3">
    <source>
        <dbReference type="EMBL" id="GEA51768.1"/>
    </source>
</evidence>
<dbReference type="InterPro" id="IPR000421">
    <property type="entry name" value="FA58C"/>
</dbReference>
<dbReference type="Gene3D" id="2.60.120.260">
    <property type="entry name" value="Galactose-binding domain-like"/>
    <property type="match status" value="1"/>
</dbReference>
<proteinExistence type="predicted"/>
<dbReference type="PANTHER" id="PTHR43737">
    <property type="entry name" value="BLL7424 PROTEIN"/>
    <property type="match status" value="1"/>
</dbReference>
<dbReference type="InterPro" id="IPR008979">
    <property type="entry name" value="Galactose-bd-like_sf"/>
</dbReference>
<dbReference type="RefSeq" id="WP_141346238.1">
    <property type="nucleotide sequence ID" value="NZ_BJLF01000012.1"/>
</dbReference>
<keyword evidence="1" id="KW-0732">Signal</keyword>
<name>A0A4Y3HXM9_9VIBR</name>
<keyword evidence="4" id="KW-1185">Reference proteome</keyword>
<protein>
    <recommendedName>
        <fullName evidence="2">F5/8 type C domain-containing protein</fullName>
    </recommendedName>
</protein>
<gene>
    <name evidence="3" type="ORF">VIN01S_25720</name>
</gene>
<feature type="chain" id="PRO_5021425247" description="F5/8 type C domain-containing protein" evidence="1">
    <location>
        <begin position="31"/>
        <end position="582"/>
    </location>
</feature>
<feature type="signal peptide" evidence="1">
    <location>
        <begin position="1"/>
        <end position="30"/>
    </location>
</feature>
<accession>A0A4Y3HXM9</accession>
<dbReference type="PANTHER" id="PTHR43737:SF1">
    <property type="entry name" value="DUF1501 DOMAIN-CONTAINING PROTEIN"/>
    <property type="match status" value="1"/>
</dbReference>
<evidence type="ECO:0000256" key="1">
    <source>
        <dbReference type="SAM" id="SignalP"/>
    </source>
</evidence>